<dbReference type="PANTHER" id="PTHR32286:SF10">
    <property type="entry name" value="LYMPHOCYTE ANTIGEN 6 COMPLEX LOCUS PROTEIN G6F"/>
    <property type="match status" value="1"/>
</dbReference>
<dbReference type="Proteomes" id="UP001652642">
    <property type="component" value="Chromosome 2"/>
</dbReference>
<accession>A0A6J0VCF9</accession>
<dbReference type="GeneID" id="110090962"/>
<keyword evidence="3" id="KW-0732">Signal</keyword>
<protein>
    <submittedName>
        <fullName evidence="10">Lymphocyte antigen 6 complex locus protein G6f</fullName>
    </submittedName>
</protein>
<keyword evidence="2" id="KW-1003">Cell membrane</keyword>
<evidence type="ECO:0000256" key="1">
    <source>
        <dbReference type="ARBA" id="ARBA00004236"/>
    </source>
</evidence>
<keyword evidence="7" id="KW-1133">Transmembrane helix</keyword>
<gene>
    <name evidence="10" type="primary">LY6G6F</name>
</gene>
<keyword evidence="6" id="KW-0325">Glycoprotein</keyword>
<dbReference type="InterPro" id="IPR036179">
    <property type="entry name" value="Ig-like_dom_sf"/>
</dbReference>
<proteinExistence type="predicted"/>
<feature type="domain" description="Ig-like" evidence="8">
    <location>
        <begin position="30"/>
        <end position="118"/>
    </location>
</feature>
<evidence type="ECO:0000256" key="3">
    <source>
        <dbReference type="ARBA" id="ARBA00022729"/>
    </source>
</evidence>
<name>A0A6J0VCF9_9SAUR</name>
<dbReference type="Gene3D" id="2.60.40.10">
    <property type="entry name" value="Immunoglobulins"/>
    <property type="match status" value="1"/>
</dbReference>
<evidence type="ECO:0000256" key="7">
    <source>
        <dbReference type="SAM" id="Phobius"/>
    </source>
</evidence>
<evidence type="ECO:0000313" key="9">
    <source>
        <dbReference type="Proteomes" id="UP001652642"/>
    </source>
</evidence>
<dbReference type="PROSITE" id="PS50835">
    <property type="entry name" value="IG_LIKE"/>
    <property type="match status" value="1"/>
</dbReference>
<dbReference type="SUPFAM" id="SSF48726">
    <property type="entry name" value="Immunoglobulin"/>
    <property type="match status" value="1"/>
</dbReference>
<keyword evidence="4 7" id="KW-0472">Membrane</keyword>
<dbReference type="KEGG" id="pvt:110090962"/>
<evidence type="ECO:0000313" key="10">
    <source>
        <dbReference type="RefSeq" id="XP_020670526.2"/>
    </source>
</evidence>
<dbReference type="InterPro" id="IPR013106">
    <property type="entry name" value="Ig_V-set"/>
</dbReference>
<keyword evidence="5" id="KW-1015">Disulfide bond</keyword>
<dbReference type="AlphaFoldDB" id="A0A6J0VCF9"/>
<evidence type="ECO:0000256" key="5">
    <source>
        <dbReference type="ARBA" id="ARBA00023157"/>
    </source>
</evidence>
<dbReference type="CTD" id="259215"/>
<dbReference type="InterPro" id="IPR026524">
    <property type="entry name" value="LY6G6d/LY6G6f"/>
</dbReference>
<evidence type="ECO:0000259" key="8">
    <source>
        <dbReference type="PROSITE" id="PS50835"/>
    </source>
</evidence>
<dbReference type="InterPro" id="IPR007110">
    <property type="entry name" value="Ig-like_dom"/>
</dbReference>
<dbReference type="PANTHER" id="PTHR32286">
    <property type="entry name" value="LYMPHOCYTE ANTIGEN 6 COMPLEX LOCUS PROTEIN G6F"/>
    <property type="match status" value="1"/>
</dbReference>
<sequence length="307" mass="35742">MRDRVSQTFLAFIGGIFLSLRFCHAEIIYAQKGSSPQLPCLCPTCSGEHEMVTWYFHHQEKTTFLLRKKENHIERSLAAWDRLELLHNYSLLLINVTDNETGRYWCESGNYYDLVIVTGKRQMLESCQAETACYVLSCSVSERELRGVDVVSWWEGGKQLQKEDEKRGYHIFTGQRASQLHMCLKKKPRDRRLKCRFDRQAEINFNLTAQGQHFCIYNSVQTFPQGTENDCLSSQCPENSGGGVLWISLTICIILQLLIIFVLTVLLWRRTCSRKHQDHLKELSKDISKLEYKAQVYENIKTRSEIL</sequence>
<keyword evidence="9" id="KW-1185">Reference proteome</keyword>
<dbReference type="OrthoDB" id="9037544at2759"/>
<feature type="transmembrane region" description="Helical" evidence="7">
    <location>
        <begin position="243"/>
        <end position="268"/>
    </location>
</feature>
<dbReference type="GO" id="GO:0005886">
    <property type="term" value="C:plasma membrane"/>
    <property type="evidence" value="ECO:0007669"/>
    <property type="project" value="UniProtKB-SubCell"/>
</dbReference>
<reference evidence="10" key="2">
    <citation type="submission" date="2025-08" db="UniProtKB">
        <authorList>
            <consortium name="RefSeq"/>
        </authorList>
    </citation>
    <scope>IDENTIFICATION</scope>
</reference>
<organism evidence="9 10">
    <name type="scientific">Pogona vitticeps</name>
    <name type="common">central bearded dragon</name>
    <dbReference type="NCBI Taxonomy" id="103695"/>
    <lineage>
        <taxon>Eukaryota</taxon>
        <taxon>Metazoa</taxon>
        <taxon>Chordata</taxon>
        <taxon>Craniata</taxon>
        <taxon>Vertebrata</taxon>
        <taxon>Euteleostomi</taxon>
        <taxon>Lepidosauria</taxon>
        <taxon>Squamata</taxon>
        <taxon>Bifurcata</taxon>
        <taxon>Unidentata</taxon>
        <taxon>Episquamata</taxon>
        <taxon>Toxicofera</taxon>
        <taxon>Iguania</taxon>
        <taxon>Acrodonta</taxon>
        <taxon>Agamidae</taxon>
        <taxon>Amphibolurinae</taxon>
        <taxon>Pogona</taxon>
    </lineage>
</organism>
<dbReference type="Pfam" id="PF07686">
    <property type="entry name" value="V-set"/>
    <property type="match status" value="1"/>
</dbReference>
<dbReference type="InterPro" id="IPR013783">
    <property type="entry name" value="Ig-like_fold"/>
</dbReference>
<dbReference type="InParanoid" id="A0A6J0VCF9"/>
<evidence type="ECO:0000256" key="2">
    <source>
        <dbReference type="ARBA" id="ARBA00022475"/>
    </source>
</evidence>
<evidence type="ECO:0000256" key="4">
    <source>
        <dbReference type="ARBA" id="ARBA00023136"/>
    </source>
</evidence>
<dbReference type="RefSeq" id="XP_020670526.2">
    <property type="nucleotide sequence ID" value="XM_020814867.2"/>
</dbReference>
<evidence type="ECO:0000256" key="6">
    <source>
        <dbReference type="ARBA" id="ARBA00023180"/>
    </source>
</evidence>
<comment type="subcellular location">
    <subcellularLocation>
        <location evidence="1">Cell membrane</location>
    </subcellularLocation>
</comment>
<keyword evidence="7" id="KW-0812">Transmembrane</keyword>
<reference evidence="9" key="1">
    <citation type="submission" date="2025-05" db="UniProtKB">
        <authorList>
            <consortium name="RefSeq"/>
        </authorList>
    </citation>
    <scope>NUCLEOTIDE SEQUENCE [LARGE SCALE GENOMIC DNA]</scope>
</reference>